<dbReference type="PANTHER" id="PTHR34598:SF3">
    <property type="entry name" value="OXIDOREDUCTASE AN1597"/>
    <property type="match status" value="1"/>
</dbReference>
<comment type="similarity">
    <text evidence="1">Belongs to the asaB hydroxylase/desaturase family.</text>
</comment>
<keyword evidence="3" id="KW-1185">Reference proteome</keyword>
<comment type="caution">
    <text evidence="2">The sequence shown here is derived from an EMBL/GenBank/DDBJ whole genome shotgun (WGS) entry which is preliminary data.</text>
</comment>
<evidence type="ECO:0000313" key="3">
    <source>
        <dbReference type="Proteomes" id="UP001465976"/>
    </source>
</evidence>
<gene>
    <name evidence="2" type="ORF">V5O48_016399</name>
</gene>
<reference evidence="2 3" key="1">
    <citation type="submission" date="2024-02" db="EMBL/GenBank/DDBJ databases">
        <title>A draft genome for the cacao thread blight pathogen Marasmius crinis-equi.</title>
        <authorList>
            <person name="Cohen S.P."/>
            <person name="Baruah I.K."/>
            <person name="Amoako-Attah I."/>
            <person name="Bukari Y."/>
            <person name="Meinhardt L.W."/>
            <person name="Bailey B.A."/>
        </authorList>
    </citation>
    <scope>NUCLEOTIDE SEQUENCE [LARGE SCALE GENOMIC DNA]</scope>
    <source>
        <strain evidence="2 3">GH-76</strain>
    </source>
</reference>
<dbReference type="InterPro" id="IPR044053">
    <property type="entry name" value="AsaB-like"/>
</dbReference>
<evidence type="ECO:0000313" key="2">
    <source>
        <dbReference type="EMBL" id="KAL0565622.1"/>
    </source>
</evidence>
<protein>
    <recommendedName>
        <fullName evidence="4">Methyltransferase</fullName>
    </recommendedName>
</protein>
<sequence>MPTYAKLSYFTDPQDGSKPWRYANAMNVPDGARISNHEHQQRSVDIENVRGNQSRYTLDGCGFEFVMDAPTRLKNFGDDTGIKEVYYPESAQLIKDITGASKVLIFDHTLRRRRIPGETVANPDVRPTAGRVHVDQTPSASIARVHRHIASPEEAEDLLTRRFQILNLWRPINHPAFDSPLALCDFRSVDVERDLVAVELVYPLSSGETYEVRWSPKHEWKFLRGMRLDEAVLFKCYDSVQDGSVATLTPHTAFDDPEAPKEGPPRESIELRVLAFYD</sequence>
<accession>A0ABR3ERU9</accession>
<proteinExistence type="inferred from homology"/>
<name>A0ABR3ERU9_9AGAR</name>
<organism evidence="2 3">
    <name type="scientific">Marasmius crinis-equi</name>
    <dbReference type="NCBI Taxonomy" id="585013"/>
    <lineage>
        <taxon>Eukaryota</taxon>
        <taxon>Fungi</taxon>
        <taxon>Dikarya</taxon>
        <taxon>Basidiomycota</taxon>
        <taxon>Agaricomycotina</taxon>
        <taxon>Agaricomycetes</taxon>
        <taxon>Agaricomycetidae</taxon>
        <taxon>Agaricales</taxon>
        <taxon>Marasmiineae</taxon>
        <taxon>Marasmiaceae</taxon>
        <taxon>Marasmius</taxon>
    </lineage>
</organism>
<dbReference type="PANTHER" id="PTHR34598">
    <property type="entry name" value="BLL6449 PROTEIN"/>
    <property type="match status" value="1"/>
</dbReference>
<evidence type="ECO:0000256" key="1">
    <source>
        <dbReference type="ARBA" id="ARBA00023604"/>
    </source>
</evidence>
<dbReference type="NCBIfam" id="NF041278">
    <property type="entry name" value="CmcJ_NvfI_EfuI"/>
    <property type="match status" value="1"/>
</dbReference>
<dbReference type="Proteomes" id="UP001465976">
    <property type="component" value="Unassembled WGS sequence"/>
</dbReference>
<evidence type="ECO:0008006" key="4">
    <source>
        <dbReference type="Google" id="ProtNLM"/>
    </source>
</evidence>
<dbReference type="EMBL" id="JBAHYK010002188">
    <property type="protein sequence ID" value="KAL0565622.1"/>
    <property type="molecule type" value="Genomic_DNA"/>
</dbReference>